<evidence type="ECO:0000256" key="5">
    <source>
        <dbReference type="ARBA" id="ARBA00022692"/>
    </source>
</evidence>
<comment type="subcellular location">
    <subcellularLocation>
        <location evidence="1">Cell membrane</location>
        <topology evidence="1">Multi-pass membrane protein</topology>
    </subcellularLocation>
</comment>
<evidence type="ECO:0000256" key="4">
    <source>
        <dbReference type="ARBA" id="ARBA00022475"/>
    </source>
</evidence>
<keyword evidence="4" id="KW-1003">Cell membrane</keyword>
<feature type="transmembrane region" description="Helical" evidence="10">
    <location>
        <begin position="92"/>
        <end position="111"/>
    </location>
</feature>
<evidence type="ECO:0000256" key="2">
    <source>
        <dbReference type="ARBA" id="ARBA00022448"/>
    </source>
</evidence>
<keyword evidence="2" id="KW-0813">Transport</keyword>
<evidence type="ECO:0000313" key="12">
    <source>
        <dbReference type="Proteomes" id="UP001144471"/>
    </source>
</evidence>
<feature type="transmembrane region" description="Helical" evidence="10">
    <location>
        <begin position="314"/>
        <end position="334"/>
    </location>
</feature>
<dbReference type="InterPro" id="IPR050222">
    <property type="entry name" value="MATE_MdtK"/>
</dbReference>
<reference evidence="11" key="1">
    <citation type="submission" date="2022-12" db="EMBL/GenBank/DDBJ databases">
        <title>Reference genome sequencing for broad-spectrum identification of bacterial and archaeal isolates by mass spectrometry.</title>
        <authorList>
            <person name="Sekiguchi Y."/>
            <person name="Tourlousse D.M."/>
        </authorList>
    </citation>
    <scope>NUCLEOTIDE SEQUENCE</scope>
    <source>
        <strain evidence="11">10succ1</strain>
    </source>
</reference>
<feature type="transmembrane region" description="Helical" evidence="10">
    <location>
        <begin position="21"/>
        <end position="40"/>
    </location>
</feature>
<keyword evidence="5 10" id="KW-0812">Transmembrane</keyword>
<dbReference type="PANTHER" id="PTHR43298">
    <property type="entry name" value="MULTIDRUG RESISTANCE PROTEIN NORM-RELATED"/>
    <property type="match status" value="1"/>
</dbReference>
<dbReference type="EMBL" id="BSDY01000011">
    <property type="protein sequence ID" value="GLI56962.1"/>
    <property type="molecule type" value="Genomic_DNA"/>
</dbReference>
<evidence type="ECO:0000256" key="3">
    <source>
        <dbReference type="ARBA" id="ARBA00022449"/>
    </source>
</evidence>
<organism evidence="11 12">
    <name type="scientific">Propionigenium maris DSM 9537</name>
    <dbReference type="NCBI Taxonomy" id="1123000"/>
    <lineage>
        <taxon>Bacteria</taxon>
        <taxon>Fusobacteriati</taxon>
        <taxon>Fusobacteriota</taxon>
        <taxon>Fusobacteriia</taxon>
        <taxon>Fusobacteriales</taxon>
        <taxon>Fusobacteriaceae</taxon>
        <taxon>Propionigenium</taxon>
    </lineage>
</organism>
<dbReference type="PANTHER" id="PTHR43298:SF4">
    <property type="entry name" value="DRUG_SODIUM ANTIPORTER"/>
    <property type="match status" value="1"/>
</dbReference>
<dbReference type="InterPro" id="IPR002528">
    <property type="entry name" value="MATE_fam"/>
</dbReference>
<keyword evidence="6 10" id="KW-1133">Transmembrane helix</keyword>
<evidence type="ECO:0000256" key="10">
    <source>
        <dbReference type="SAM" id="Phobius"/>
    </source>
</evidence>
<dbReference type="Proteomes" id="UP001144471">
    <property type="component" value="Unassembled WGS sequence"/>
</dbReference>
<dbReference type="GO" id="GO:0042910">
    <property type="term" value="F:xenobiotic transmembrane transporter activity"/>
    <property type="evidence" value="ECO:0007669"/>
    <property type="project" value="InterPro"/>
</dbReference>
<dbReference type="Pfam" id="PF01554">
    <property type="entry name" value="MatE"/>
    <property type="match status" value="2"/>
</dbReference>
<feature type="transmembrane region" description="Helical" evidence="10">
    <location>
        <begin position="131"/>
        <end position="149"/>
    </location>
</feature>
<feature type="transmembrane region" description="Helical" evidence="10">
    <location>
        <begin position="194"/>
        <end position="214"/>
    </location>
</feature>
<evidence type="ECO:0000256" key="8">
    <source>
        <dbReference type="ARBA" id="ARBA00023136"/>
    </source>
</evidence>
<evidence type="ECO:0000256" key="9">
    <source>
        <dbReference type="ARBA" id="ARBA00031636"/>
    </source>
</evidence>
<evidence type="ECO:0000256" key="7">
    <source>
        <dbReference type="ARBA" id="ARBA00023065"/>
    </source>
</evidence>
<dbReference type="GO" id="GO:0005886">
    <property type="term" value="C:plasma membrane"/>
    <property type="evidence" value="ECO:0007669"/>
    <property type="project" value="UniProtKB-SubCell"/>
</dbReference>
<keyword evidence="3" id="KW-0050">Antiport</keyword>
<dbReference type="AlphaFoldDB" id="A0A9W6GME8"/>
<proteinExistence type="predicted"/>
<dbReference type="GO" id="GO:0006811">
    <property type="term" value="P:monoatomic ion transport"/>
    <property type="evidence" value="ECO:0007669"/>
    <property type="project" value="UniProtKB-KW"/>
</dbReference>
<dbReference type="NCBIfam" id="TIGR00797">
    <property type="entry name" value="matE"/>
    <property type="match status" value="1"/>
</dbReference>
<dbReference type="PIRSF" id="PIRSF006603">
    <property type="entry name" value="DinF"/>
    <property type="match status" value="1"/>
</dbReference>
<sequence>MERRKVYKDVLKLALPAVGEMLLYMTIWILDTLMVGQYGGRVSLSAVSLGGELLYTFISIFVTMGIAVAMTSLISRKLGEGDLKSANEYANVGVYIGSSMTLVFFIVFNRFSGGLLEAAGAKGQVLEEGSLYLSICSWAMLFTMGRHLLNAILRGEQNTRVPLYSSAIMMVTNLSLDYLLIFGIGIFPELGVRGAAIATVASGVAAFIYTLHYVQTKDGIRISLKYIYLIREKSVEMIKLALPASFQEASSSLSRLLVVFMIMRSGEINFSANQIAVTTESLSFMPGWGFAVASTTMAGFKYGEKKYRELKEVVRANLELSMMIMGGTAVIFLIFPERLVSLFIKSDEVEVIRLAALCIRIGAFEQLQLAVTMVLDGVLKGIGDTRTPFIISATSAWLIRVPLASLIFFVLKLPIYYMWYAQVVQWTIHAGVIYYVYRKRIAEIIEVEKGLEVEELIEDSR</sequence>
<protein>
    <recommendedName>
        <fullName evidence="9">Multidrug-efflux transporter</fullName>
    </recommendedName>
</protein>
<dbReference type="RefSeq" id="WP_281836371.1">
    <property type="nucleotide sequence ID" value="NZ_BSDY01000011.1"/>
</dbReference>
<accession>A0A9W6GME8</accession>
<keyword evidence="8 10" id="KW-0472">Membrane</keyword>
<dbReference type="InterPro" id="IPR048279">
    <property type="entry name" value="MdtK-like"/>
</dbReference>
<evidence type="ECO:0000256" key="1">
    <source>
        <dbReference type="ARBA" id="ARBA00004651"/>
    </source>
</evidence>
<comment type="caution">
    <text evidence="11">The sequence shown here is derived from an EMBL/GenBank/DDBJ whole genome shotgun (WGS) entry which is preliminary data.</text>
</comment>
<feature type="transmembrane region" description="Helical" evidence="10">
    <location>
        <begin position="52"/>
        <end position="71"/>
    </location>
</feature>
<feature type="transmembrane region" description="Helical" evidence="10">
    <location>
        <begin position="161"/>
        <end position="188"/>
    </location>
</feature>
<dbReference type="GO" id="GO:0015297">
    <property type="term" value="F:antiporter activity"/>
    <property type="evidence" value="ECO:0007669"/>
    <property type="project" value="UniProtKB-KW"/>
</dbReference>
<name>A0A9W6GME8_9FUSO</name>
<keyword evidence="12" id="KW-1185">Reference proteome</keyword>
<evidence type="ECO:0000256" key="6">
    <source>
        <dbReference type="ARBA" id="ARBA00022989"/>
    </source>
</evidence>
<feature type="transmembrane region" description="Helical" evidence="10">
    <location>
        <begin position="387"/>
        <end position="411"/>
    </location>
</feature>
<gene>
    <name evidence="11" type="ORF">PM10SUCC1_24760</name>
</gene>
<keyword evidence="7" id="KW-0406">Ion transport</keyword>
<evidence type="ECO:0000313" key="11">
    <source>
        <dbReference type="EMBL" id="GLI56962.1"/>
    </source>
</evidence>
<dbReference type="CDD" id="cd13137">
    <property type="entry name" value="MATE_NorM_like"/>
    <property type="match status" value="1"/>
</dbReference>